<dbReference type="Pfam" id="PF00625">
    <property type="entry name" value="Guanylate_kin"/>
    <property type="match status" value="1"/>
</dbReference>
<organism evidence="13 14">
    <name type="scientific">Penicillium expansum</name>
    <name type="common">Blue mold rot fungus</name>
    <dbReference type="NCBI Taxonomy" id="27334"/>
    <lineage>
        <taxon>Eukaryota</taxon>
        <taxon>Fungi</taxon>
        <taxon>Dikarya</taxon>
        <taxon>Ascomycota</taxon>
        <taxon>Pezizomycotina</taxon>
        <taxon>Eurotiomycetes</taxon>
        <taxon>Eurotiomycetidae</taxon>
        <taxon>Eurotiales</taxon>
        <taxon>Aspergillaceae</taxon>
        <taxon>Penicillium</taxon>
    </lineage>
</organism>
<dbReference type="HOGENOM" id="CLU_020680_0_1_1"/>
<sequence length="767" mass="86300">MSEGNPPSAAPSAKSKKNKKKAAKAKAGSKADEDPEDAPADHNDTDNEPHDANEDPIQVPEPNGAKTDTIDGSLPDRSLNNPEPMATSDAPSGTDIQPDTTSDGTEPKDRFDALVRDRDSLRAEVADMRKSLEEIRSKHTADMEALQDKLEDAENKKEQAETQFQMLLERVNTIKSQLGERLKEDAEELSLARSQIEELEDENNNLKDELDSKSTQLLELSGDSAEKEKELSTLRDRTNLSQQNWLKEKEELLEQESYLQSEFEQAKEAMHNWEILAMEERSIRENLNEKVGDLEEQLSSLRDGYERATDERDTQQSTVDGLQRALQEIQLARKQELRELVESSDSQLEDLRRSLREAQKQATDADKGLQNAQEEIERVRPFEKEVKEKNLLIGKLRHEAVTLNDHLTKALRFLKKGKPEDNVDRHIVTNHFLHFLALDRSDPKKFQILQLIAALLGWNDEQREQAGLARPGASSMPGKLRVPGTPLRTPSTPNLATEFMDNGASSKESLAELWSNFLEQEAEAKLDLDGTKPSSAKESLSVFNYMPLSSFRVFSAFYRPFVRATHSASTMTSNAYRPIVISGPSGTGKSTLLKRLFAEYPDTFGFSISETTRSPRPGEQDGREYNFVTKEAFLDLVAKNGFIEHAQFGGNYYGTSIQAVKNIAEKKRICILDIEMEGVKQVKRTDLNARFLFLAPPSLEVLEQRLRGRGTETEDSLQKRLTQAQNELEYAKQPAAHDKIVVNDDLEKAYAELRDWVVDGGKFGAAQ</sequence>
<dbReference type="InterPro" id="IPR020590">
    <property type="entry name" value="Guanylate_kinase_CS"/>
</dbReference>
<feature type="domain" description="Guanylate kinase-like" evidence="11">
    <location>
        <begin position="576"/>
        <end position="758"/>
    </location>
</feature>
<keyword evidence="7" id="KW-0067">ATP-binding</keyword>
<evidence type="ECO:0000259" key="11">
    <source>
        <dbReference type="PROSITE" id="PS50052"/>
    </source>
</evidence>
<dbReference type="InterPro" id="IPR000237">
    <property type="entry name" value="GRIP_dom"/>
</dbReference>
<dbReference type="NCBIfam" id="TIGR03263">
    <property type="entry name" value="guanyl_kin"/>
    <property type="match status" value="1"/>
</dbReference>
<feature type="region of interest" description="Disordered" evidence="10">
    <location>
        <begin position="468"/>
        <end position="491"/>
    </location>
</feature>
<feature type="compositionally biased region" description="Basic and acidic residues" evidence="10">
    <location>
        <begin position="105"/>
        <end position="120"/>
    </location>
</feature>
<dbReference type="InterPro" id="IPR017665">
    <property type="entry name" value="Guanylate_kinase"/>
</dbReference>
<keyword evidence="14" id="KW-1185">Reference proteome</keyword>
<feature type="domain" description="GRIP" evidence="12">
    <location>
        <begin position="418"/>
        <end position="469"/>
    </location>
</feature>
<dbReference type="EC" id="2.7.4.8" evidence="2"/>
<dbReference type="SUPFAM" id="SSF52540">
    <property type="entry name" value="P-loop containing nucleoside triphosphate hydrolases"/>
    <property type="match status" value="1"/>
</dbReference>
<evidence type="ECO:0000256" key="6">
    <source>
        <dbReference type="ARBA" id="ARBA00022777"/>
    </source>
</evidence>
<dbReference type="GO" id="GO:0005829">
    <property type="term" value="C:cytosol"/>
    <property type="evidence" value="ECO:0007669"/>
    <property type="project" value="TreeGrafter"/>
</dbReference>
<reference evidence="13 14" key="1">
    <citation type="journal article" date="2015" name="Mol. Plant Microbe Interact.">
        <title>Genome, transcriptome, and functional analyses of Penicillium expansum provide new insights into secondary metabolism and pathogenicity.</title>
        <authorList>
            <person name="Ballester A.R."/>
            <person name="Marcet-Houben M."/>
            <person name="Levin E."/>
            <person name="Sela N."/>
            <person name="Selma-Lazaro C."/>
            <person name="Carmona L."/>
            <person name="Wisniewski M."/>
            <person name="Droby S."/>
            <person name="Gonzalez-Candelas L."/>
            <person name="Gabaldon T."/>
        </authorList>
    </citation>
    <scope>NUCLEOTIDE SEQUENCE [LARGE SCALE GENOMIC DNA]</scope>
    <source>
        <strain evidence="13 14">MD-8</strain>
    </source>
</reference>
<dbReference type="InterPro" id="IPR027417">
    <property type="entry name" value="P-loop_NTPase"/>
</dbReference>
<dbReference type="FunFam" id="3.40.50.300:FF:000776">
    <property type="entry name" value="Guanylate kinase 2"/>
    <property type="match status" value="1"/>
</dbReference>
<name>A0A0A2JJV1_PENEN</name>
<dbReference type="PROSITE" id="PS50913">
    <property type="entry name" value="GRIP"/>
    <property type="match status" value="1"/>
</dbReference>
<evidence type="ECO:0000256" key="10">
    <source>
        <dbReference type="SAM" id="MobiDB-lite"/>
    </source>
</evidence>
<feature type="compositionally biased region" description="Basic and acidic residues" evidence="10">
    <location>
        <begin position="39"/>
        <end position="53"/>
    </location>
</feature>
<dbReference type="InterPro" id="IPR008144">
    <property type="entry name" value="Guanylate_kin-like_dom"/>
</dbReference>
<evidence type="ECO:0000256" key="4">
    <source>
        <dbReference type="ARBA" id="ARBA00022679"/>
    </source>
</evidence>
<evidence type="ECO:0000256" key="5">
    <source>
        <dbReference type="ARBA" id="ARBA00022741"/>
    </source>
</evidence>
<dbReference type="Gene3D" id="3.40.50.300">
    <property type="entry name" value="P-loop containing nucleotide triphosphate hydrolases"/>
    <property type="match status" value="1"/>
</dbReference>
<keyword evidence="4" id="KW-0808">Transferase</keyword>
<dbReference type="Gene3D" id="1.10.287.1490">
    <property type="match status" value="1"/>
</dbReference>
<dbReference type="Proteomes" id="UP000030143">
    <property type="component" value="Unassembled WGS sequence"/>
</dbReference>
<dbReference type="Pfam" id="PF10375">
    <property type="entry name" value="GRAB"/>
    <property type="match status" value="1"/>
</dbReference>
<gene>
    <name evidence="13" type="ORF">PEX2_049240</name>
</gene>
<feature type="compositionally biased region" description="Basic residues" evidence="10">
    <location>
        <begin position="14"/>
        <end position="24"/>
    </location>
</feature>
<dbReference type="PROSITE" id="PS50052">
    <property type="entry name" value="GUANYLATE_KINASE_2"/>
    <property type="match status" value="1"/>
</dbReference>
<dbReference type="PROSITE" id="PS00856">
    <property type="entry name" value="GUANYLATE_KINASE_1"/>
    <property type="match status" value="1"/>
</dbReference>
<dbReference type="PANTHER" id="PTHR23117">
    <property type="entry name" value="GUANYLATE KINASE-RELATED"/>
    <property type="match status" value="1"/>
</dbReference>
<dbReference type="VEuPathDB" id="FungiDB:PEXP_099990"/>
<evidence type="ECO:0000256" key="3">
    <source>
        <dbReference type="ARBA" id="ARBA00016296"/>
    </source>
</evidence>
<evidence type="ECO:0000256" key="8">
    <source>
        <dbReference type="ARBA" id="ARBA00030128"/>
    </source>
</evidence>
<feature type="region of interest" description="Disordered" evidence="10">
    <location>
        <begin position="1"/>
        <end position="120"/>
    </location>
</feature>
<feature type="compositionally biased region" description="Polar residues" evidence="10">
    <location>
        <begin position="89"/>
        <end position="104"/>
    </location>
</feature>
<evidence type="ECO:0000259" key="12">
    <source>
        <dbReference type="PROSITE" id="PS50913"/>
    </source>
</evidence>
<evidence type="ECO:0000256" key="7">
    <source>
        <dbReference type="ARBA" id="ARBA00022840"/>
    </source>
</evidence>
<evidence type="ECO:0000256" key="2">
    <source>
        <dbReference type="ARBA" id="ARBA00012961"/>
    </source>
</evidence>
<evidence type="ECO:0000256" key="1">
    <source>
        <dbReference type="ARBA" id="ARBA00005790"/>
    </source>
</evidence>
<feature type="region of interest" description="Disordered" evidence="10">
    <location>
        <begin position="209"/>
        <end position="228"/>
    </location>
</feature>
<comment type="similarity">
    <text evidence="1">Belongs to the guanylate kinase family.</text>
</comment>
<dbReference type="SMART" id="SM00072">
    <property type="entry name" value="GuKc"/>
    <property type="match status" value="1"/>
</dbReference>
<feature type="coiled-coil region" evidence="9">
    <location>
        <begin position="249"/>
        <end position="375"/>
    </location>
</feature>
<proteinExistence type="inferred from homology"/>
<dbReference type="PANTHER" id="PTHR23117:SF13">
    <property type="entry name" value="GUANYLATE KINASE"/>
    <property type="match status" value="1"/>
</dbReference>
<dbReference type="GO" id="GO:0004385">
    <property type="term" value="F:GMP kinase activity"/>
    <property type="evidence" value="ECO:0007669"/>
    <property type="project" value="UniProtKB-EC"/>
</dbReference>
<dbReference type="InterPro" id="IPR008145">
    <property type="entry name" value="GK/Ca_channel_bsu"/>
</dbReference>
<keyword evidence="9" id="KW-0175">Coiled coil</keyword>
<dbReference type="AlphaFoldDB" id="A0A0A2JJV1"/>
<dbReference type="GeneID" id="27677618"/>
<dbReference type="EMBL" id="JQFZ01000189">
    <property type="protein sequence ID" value="KGO55634.1"/>
    <property type="molecule type" value="Genomic_DNA"/>
</dbReference>
<comment type="caution">
    <text evidence="13">The sequence shown here is derived from an EMBL/GenBank/DDBJ whole genome shotgun (WGS) entry which is preliminary data.</text>
</comment>
<evidence type="ECO:0000313" key="14">
    <source>
        <dbReference type="Proteomes" id="UP000030143"/>
    </source>
</evidence>
<keyword evidence="6" id="KW-0418">Kinase</keyword>
<keyword evidence="5" id="KW-0547">Nucleotide-binding</keyword>
<protein>
    <recommendedName>
        <fullName evidence="3">Guanylate kinase</fullName>
        <ecNumber evidence="2">2.7.4.8</ecNumber>
    </recommendedName>
    <alternativeName>
        <fullName evidence="8">GMP kinase</fullName>
    </alternativeName>
</protein>
<dbReference type="InterPro" id="IPR019459">
    <property type="entry name" value="GRAB"/>
</dbReference>
<evidence type="ECO:0000256" key="9">
    <source>
        <dbReference type="SAM" id="Coils"/>
    </source>
</evidence>
<dbReference type="STRING" id="27334.A0A0A2JJV1"/>
<dbReference type="GO" id="GO:0005524">
    <property type="term" value="F:ATP binding"/>
    <property type="evidence" value="ECO:0007669"/>
    <property type="project" value="UniProtKB-KW"/>
</dbReference>
<feature type="compositionally biased region" description="Low complexity" evidence="10">
    <location>
        <begin position="1"/>
        <end position="13"/>
    </location>
</feature>
<evidence type="ECO:0000313" key="13">
    <source>
        <dbReference type="EMBL" id="KGO55634.1"/>
    </source>
</evidence>
<dbReference type="CDD" id="cd00071">
    <property type="entry name" value="GMPK"/>
    <property type="match status" value="1"/>
</dbReference>
<accession>A0A0A2JJV1</accession>
<dbReference type="RefSeq" id="XP_016597714.1">
    <property type="nucleotide sequence ID" value="XM_016742199.1"/>
</dbReference>